<dbReference type="RefSeq" id="XP_067493250.1">
    <property type="nucleotide sequence ID" value="XM_067630625.1"/>
</dbReference>
<evidence type="ECO:0000313" key="2">
    <source>
        <dbReference type="EMBL" id="RVD87706.1"/>
    </source>
</evidence>
<reference evidence="2 3" key="1">
    <citation type="submission" date="2019-01" db="EMBL/GenBank/DDBJ databases">
        <title>Intercellular communication is required for trap formation in the nematode-trapping fungus Duddingtonia flagrans.</title>
        <authorList>
            <person name="Youssar L."/>
            <person name="Wernet V."/>
            <person name="Hensel N."/>
            <person name="Hildebrandt H.-G."/>
            <person name="Fischer R."/>
        </authorList>
    </citation>
    <scope>NUCLEOTIDE SEQUENCE [LARGE SCALE GENOMIC DNA]</scope>
    <source>
        <strain evidence="2 3">CBS H-5679</strain>
    </source>
</reference>
<feature type="compositionally biased region" description="Acidic residues" evidence="1">
    <location>
        <begin position="636"/>
        <end position="645"/>
    </location>
</feature>
<organism evidence="2 3">
    <name type="scientific">Arthrobotrys flagrans</name>
    <name type="common">Nematode-trapping fungus</name>
    <name type="synonym">Trichothecium flagrans</name>
    <dbReference type="NCBI Taxonomy" id="97331"/>
    <lineage>
        <taxon>Eukaryota</taxon>
        <taxon>Fungi</taxon>
        <taxon>Dikarya</taxon>
        <taxon>Ascomycota</taxon>
        <taxon>Pezizomycotina</taxon>
        <taxon>Orbiliomycetes</taxon>
        <taxon>Orbiliales</taxon>
        <taxon>Orbiliaceae</taxon>
        <taxon>Arthrobotrys</taxon>
    </lineage>
</organism>
<keyword evidence="3" id="KW-1185">Reference proteome</keyword>
<feature type="region of interest" description="Disordered" evidence="1">
    <location>
        <begin position="614"/>
        <end position="645"/>
    </location>
</feature>
<proteinExistence type="predicted"/>
<dbReference type="GeneID" id="93584231"/>
<evidence type="ECO:0000256" key="1">
    <source>
        <dbReference type="SAM" id="MobiDB-lite"/>
    </source>
</evidence>
<dbReference type="EMBL" id="SAEB01000003">
    <property type="protein sequence ID" value="RVD87706.1"/>
    <property type="molecule type" value="Genomic_DNA"/>
</dbReference>
<feature type="region of interest" description="Disordered" evidence="1">
    <location>
        <begin position="1"/>
        <end position="44"/>
    </location>
</feature>
<feature type="compositionally biased region" description="Basic and acidic residues" evidence="1">
    <location>
        <begin position="616"/>
        <end position="635"/>
    </location>
</feature>
<sequence>MASSPSPSWNEARRPYGGDDNTDVDMERTDSETHPRSSSTGRSVDLCRHRGAEVLGNHLIIEHIVRYLPDVVDIVNLRRTCPSVSRDAKHYLIRQAESLDFSNTRSISDNRIREFLRGLSNSHRPDRPGLPMDPLHQWDRLTYLDLSNTGVTADLMINIILQTFPDVNWEDYNRSGALIGTDDFPECFVHLNYIRAQGCLSLDTDRVSDLLQRLLFRKLNTYWEQDDVPLVLPFNAGPQAGGRHVKSPLGSQIWRGPLPNNTEELEETGLVGYTRLRKLFLGNSGKLSIDREFWEKTPGNHGVRNCPFRHNVARWLCITGALGIETEIMFCHSYCDSRNAFLWDGWTIDEVPETLIDEYSQMRLHHTVHKQLVSRGTRQFPKLKNEDPMPRMPWEFRIDHIPSGRSFYFPGTGDDHEKQLQIDDMNLATSLVCTSAIDQAVANFSSYDLSEQRTSLHRMTKKNWGFPENWAHPNPGHATANEGWLAYLFRYCLRERNFQLYKFAQPNSPRENLEILPPYPAINGLKIDISEVEYVLKRMLRCPLPRRIFPPNVGQPLLPEYNWWDLRGVALIEYPRGLCSHCLREVWLCESCNRNPKAFCGECMISMQENTIAKGRMSEKPDSEEEEKAKAAVLHEEEDEDEDGA</sequence>
<dbReference type="AlphaFoldDB" id="A0A437A989"/>
<dbReference type="Proteomes" id="UP000283090">
    <property type="component" value="Unassembled WGS sequence"/>
</dbReference>
<comment type="caution">
    <text evidence="2">The sequence shown here is derived from an EMBL/GenBank/DDBJ whole genome shotgun (WGS) entry which is preliminary data.</text>
</comment>
<name>A0A437A989_ARTFL</name>
<feature type="compositionally biased region" description="Basic and acidic residues" evidence="1">
    <location>
        <begin position="25"/>
        <end position="35"/>
    </location>
</feature>
<gene>
    <name evidence="2" type="ORF">DFL_001920</name>
</gene>
<evidence type="ECO:0000313" key="3">
    <source>
        <dbReference type="Proteomes" id="UP000283090"/>
    </source>
</evidence>
<dbReference type="OrthoDB" id="5414338at2759"/>
<accession>A0A437A989</accession>
<protein>
    <submittedName>
        <fullName evidence="2">Uncharacterized protein</fullName>
    </submittedName>
</protein>
<dbReference type="VEuPathDB" id="FungiDB:DFL_001920"/>